<gene>
    <name evidence="1" type="ORF">SAMN06297280_1230</name>
</gene>
<organism evidence="1 2">
    <name type="scientific">Arsukibacterium tuosuense</name>
    <dbReference type="NCBI Taxonomy" id="1323745"/>
    <lineage>
        <taxon>Bacteria</taxon>
        <taxon>Pseudomonadati</taxon>
        <taxon>Pseudomonadota</taxon>
        <taxon>Gammaproteobacteria</taxon>
        <taxon>Chromatiales</taxon>
        <taxon>Chromatiaceae</taxon>
        <taxon>Arsukibacterium</taxon>
    </lineage>
</organism>
<proteinExistence type="predicted"/>
<evidence type="ECO:0000313" key="2">
    <source>
        <dbReference type="Proteomes" id="UP000219353"/>
    </source>
</evidence>
<accession>A0A285IQ00</accession>
<protein>
    <submittedName>
        <fullName evidence="1">Uncharacterized protein</fullName>
    </submittedName>
</protein>
<dbReference type="EMBL" id="OBEB01000002">
    <property type="protein sequence ID" value="SNY49031.1"/>
    <property type="molecule type" value="Genomic_DNA"/>
</dbReference>
<dbReference type="Proteomes" id="UP000219353">
    <property type="component" value="Unassembled WGS sequence"/>
</dbReference>
<sequence length="39" mass="4684">MYKFIDFLYLKSRNVQESHFSEQVRILYMRLAGILVSST</sequence>
<keyword evidence="2" id="KW-1185">Reference proteome</keyword>
<reference evidence="2" key="1">
    <citation type="submission" date="2017-09" db="EMBL/GenBank/DDBJ databases">
        <authorList>
            <person name="Varghese N."/>
            <person name="Submissions S."/>
        </authorList>
    </citation>
    <scope>NUCLEOTIDE SEQUENCE [LARGE SCALE GENOMIC DNA]</scope>
    <source>
        <strain evidence="2">CGMCC 1.12461</strain>
    </source>
</reference>
<dbReference type="AlphaFoldDB" id="A0A285IQ00"/>
<name>A0A285IQ00_9GAMM</name>
<evidence type="ECO:0000313" key="1">
    <source>
        <dbReference type="EMBL" id="SNY49031.1"/>
    </source>
</evidence>